<feature type="binding site" evidence="4">
    <location>
        <position position="346"/>
    </location>
    <ligand>
        <name>Zn(2+)</name>
        <dbReference type="ChEBI" id="CHEBI:29105"/>
        <label>1</label>
    </ligand>
</feature>
<dbReference type="PANTHER" id="PTHR10340:SF27">
    <property type="entry name" value="ACL091CP"/>
    <property type="match status" value="1"/>
</dbReference>
<keyword evidence="4" id="KW-0479">Metal-binding</keyword>
<feature type="disulfide bond" evidence="5">
    <location>
        <begin position="280"/>
        <end position="285"/>
    </location>
</feature>
<evidence type="ECO:0000313" key="9">
    <source>
        <dbReference type="Proteomes" id="UP000799767"/>
    </source>
</evidence>
<feature type="disulfide bond" evidence="5">
    <location>
        <begin position="148"/>
        <end position="216"/>
    </location>
</feature>
<feature type="binding site" evidence="4">
    <location>
        <position position="267"/>
    </location>
    <ligand>
        <name>Zn(2+)</name>
        <dbReference type="ChEBI" id="CHEBI:29105"/>
        <label>1</label>
    </ligand>
</feature>
<feature type="disulfide bond" evidence="5">
    <location>
        <begin position="174"/>
        <end position="185"/>
    </location>
</feature>
<keyword evidence="5" id="KW-1015">Disulfide bond</keyword>
<dbReference type="EMBL" id="MU001643">
    <property type="protein sequence ID" value="KAF2478552.1"/>
    <property type="molecule type" value="Genomic_DNA"/>
</dbReference>
<dbReference type="RefSeq" id="XP_033585122.1">
    <property type="nucleotide sequence ID" value="XM_033735766.1"/>
</dbReference>
<dbReference type="InterPro" id="IPR041805">
    <property type="entry name" value="ASMase/PPN1_MPP"/>
</dbReference>
<accession>A0A6A6PF32</accession>
<dbReference type="SUPFAM" id="SSF56300">
    <property type="entry name" value="Metallo-dependent phosphatases"/>
    <property type="match status" value="1"/>
</dbReference>
<feature type="disulfide bond" evidence="5">
    <location>
        <begin position="286"/>
        <end position="312"/>
    </location>
</feature>
<dbReference type="OrthoDB" id="282973at2759"/>
<comment type="function">
    <text evidence="3">Converts sphingomyelin to ceramide.</text>
</comment>
<evidence type="ECO:0000256" key="5">
    <source>
        <dbReference type="PIRSR" id="PIRSR000948-2"/>
    </source>
</evidence>
<evidence type="ECO:0000256" key="6">
    <source>
        <dbReference type="SAM" id="SignalP"/>
    </source>
</evidence>
<dbReference type="AlphaFoldDB" id="A0A6A6PF32"/>
<dbReference type="Gene3D" id="3.60.21.10">
    <property type="match status" value="1"/>
</dbReference>
<dbReference type="PANTHER" id="PTHR10340">
    <property type="entry name" value="SPHINGOMYELIN PHOSPHODIESTERASE"/>
    <property type="match status" value="1"/>
</dbReference>
<keyword evidence="6" id="KW-0732">Signal</keyword>
<evidence type="ECO:0000256" key="3">
    <source>
        <dbReference type="PIRNR" id="PIRNR000948"/>
    </source>
</evidence>
<organism evidence="8 9">
    <name type="scientific">Neohortaea acidophila</name>
    <dbReference type="NCBI Taxonomy" id="245834"/>
    <lineage>
        <taxon>Eukaryota</taxon>
        <taxon>Fungi</taxon>
        <taxon>Dikarya</taxon>
        <taxon>Ascomycota</taxon>
        <taxon>Pezizomycotina</taxon>
        <taxon>Dothideomycetes</taxon>
        <taxon>Dothideomycetidae</taxon>
        <taxon>Mycosphaerellales</taxon>
        <taxon>Teratosphaeriaceae</taxon>
        <taxon>Neohortaea</taxon>
    </lineage>
</organism>
<keyword evidence="9" id="KW-1185">Reference proteome</keyword>
<reference evidence="8" key="1">
    <citation type="journal article" date="2020" name="Stud. Mycol.">
        <title>101 Dothideomycetes genomes: a test case for predicting lifestyles and emergence of pathogens.</title>
        <authorList>
            <person name="Haridas S."/>
            <person name="Albert R."/>
            <person name="Binder M."/>
            <person name="Bloem J."/>
            <person name="Labutti K."/>
            <person name="Salamov A."/>
            <person name="Andreopoulos B."/>
            <person name="Baker S."/>
            <person name="Barry K."/>
            <person name="Bills G."/>
            <person name="Bluhm B."/>
            <person name="Cannon C."/>
            <person name="Castanera R."/>
            <person name="Culley D."/>
            <person name="Daum C."/>
            <person name="Ezra D."/>
            <person name="Gonzalez J."/>
            <person name="Henrissat B."/>
            <person name="Kuo A."/>
            <person name="Liang C."/>
            <person name="Lipzen A."/>
            <person name="Lutzoni F."/>
            <person name="Magnuson J."/>
            <person name="Mondo S."/>
            <person name="Nolan M."/>
            <person name="Ohm R."/>
            <person name="Pangilinan J."/>
            <person name="Park H.-J."/>
            <person name="Ramirez L."/>
            <person name="Alfaro M."/>
            <person name="Sun H."/>
            <person name="Tritt A."/>
            <person name="Yoshinaga Y."/>
            <person name="Zwiers L.-H."/>
            <person name="Turgeon B."/>
            <person name="Goodwin S."/>
            <person name="Spatafora J."/>
            <person name="Crous P."/>
            <person name="Grigoriev I."/>
        </authorList>
    </citation>
    <scope>NUCLEOTIDE SEQUENCE</scope>
    <source>
        <strain evidence="8">CBS 113389</strain>
    </source>
</reference>
<dbReference type="GeneID" id="54476768"/>
<dbReference type="GO" id="GO:0016020">
    <property type="term" value="C:membrane"/>
    <property type="evidence" value="ECO:0007669"/>
    <property type="project" value="GOC"/>
</dbReference>
<keyword evidence="3" id="KW-0326">Glycosidase</keyword>
<feature type="disulfide bond" evidence="5">
    <location>
        <begin position="145"/>
        <end position="224"/>
    </location>
</feature>
<dbReference type="InterPro" id="IPR029052">
    <property type="entry name" value="Metallo-depent_PP-like"/>
</dbReference>
<comment type="cofactor">
    <cofactor evidence="4">
        <name>Zn(2+)</name>
        <dbReference type="ChEBI" id="CHEBI:29105"/>
    </cofactor>
    <text evidence="4">Binds 2 Zn(2+) ions per subunit.</text>
</comment>
<feature type="binding site" evidence="4">
    <location>
        <position position="346"/>
    </location>
    <ligand>
        <name>Zn(2+)</name>
        <dbReference type="ChEBI" id="CHEBI:29105"/>
        <label>2</label>
    </ligand>
</feature>
<dbReference type="GO" id="GO:0046872">
    <property type="term" value="F:metal ion binding"/>
    <property type="evidence" value="ECO:0007669"/>
    <property type="project" value="UniProtKB-KW"/>
</dbReference>
<evidence type="ECO:0000313" key="8">
    <source>
        <dbReference type="EMBL" id="KAF2478552.1"/>
    </source>
</evidence>
<feature type="binding site" evidence="4">
    <location>
        <position position="537"/>
    </location>
    <ligand>
        <name>Zn(2+)</name>
        <dbReference type="ChEBI" id="CHEBI:29105"/>
        <label>2</label>
    </ligand>
</feature>
<feature type="domain" description="Calcineurin-like phosphoesterase" evidence="7">
    <location>
        <begin position="258"/>
        <end position="540"/>
    </location>
</feature>
<dbReference type="PIRSF" id="PIRSF000948">
    <property type="entry name" value="Sphingomy_PDE"/>
    <property type="match status" value="1"/>
</dbReference>
<name>A0A6A6PF32_9PEZI</name>
<keyword evidence="1 3" id="KW-0378">Hydrolase</keyword>
<feature type="signal peptide" evidence="6">
    <location>
        <begin position="1"/>
        <end position="21"/>
    </location>
</feature>
<dbReference type="Pfam" id="PF00149">
    <property type="entry name" value="Metallophos"/>
    <property type="match status" value="1"/>
</dbReference>
<keyword evidence="2" id="KW-0325">Glycoprotein</keyword>
<evidence type="ECO:0000256" key="1">
    <source>
        <dbReference type="ARBA" id="ARBA00022801"/>
    </source>
</evidence>
<dbReference type="InterPro" id="IPR011160">
    <property type="entry name" value="Sphingomy_PDE"/>
</dbReference>
<feature type="binding site" evidence="4">
    <location>
        <position position="539"/>
    </location>
    <ligand>
        <name>Zn(2+)</name>
        <dbReference type="ChEBI" id="CHEBI:29105"/>
        <label>1</label>
    </ligand>
</feature>
<dbReference type="GO" id="GO:0004767">
    <property type="term" value="F:sphingomyelin phosphodiesterase activity"/>
    <property type="evidence" value="ECO:0007669"/>
    <property type="project" value="UniProtKB-UniRule"/>
</dbReference>
<feature type="binding site" evidence="4">
    <location>
        <position position="500"/>
    </location>
    <ligand>
        <name>Zn(2+)</name>
        <dbReference type="ChEBI" id="CHEBI:29105"/>
        <label>2</label>
    </ligand>
</feature>
<feature type="binding site" evidence="4">
    <location>
        <position position="386"/>
    </location>
    <ligand>
        <name>Zn(2+)</name>
        <dbReference type="ChEBI" id="CHEBI:29105"/>
        <label>2</label>
    </ligand>
</feature>
<evidence type="ECO:0000259" key="7">
    <source>
        <dbReference type="Pfam" id="PF00149"/>
    </source>
</evidence>
<dbReference type="Proteomes" id="UP000799767">
    <property type="component" value="Unassembled WGS sequence"/>
</dbReference>
<keyword evidence="4" id="KW-0862">Zinc</keyword>
<feature type="binding site" evidence="4">
    <location>
        <position position="265"/>
    </location>
    <ligand>
        <name>Zn(2+)</name>
        <dbReference type="ChEBI" id="CHEBI:29105"/>
        <label>1</label>
    </ligand>
</feature>
<dbReference type="GO" id="GO:0006685">
    <property type="term" value="P:sphingomyelin catabolic process"/>
    <property type="evidence" value="ECO:0007669"/>
    <property type="project" value="UniProtKB-UniRule"/>
</dbReference>
<dbReference type="GO" id="GO:0016798">
    <property type="term" value="F:hydrolase activity, acting on glycosyl bonds"/>
    <property type="evidence" value="ECO:0007669"/>
    <property type="project" value="UniProtKB-KW"/>
</dbReference>
<dbReference type="InterPro" id="IPR004843">
    <property type="entry name" value="Calcineurin-like_PHP"/>
</dbReference>
<gene>
    <name evidence="8" type="ORF">BDY17DRAFT_313865</name>
</gene>
<protein>
    <recommendedName>
        <fullName evidence="3">Sphingomyelin phosphodiesterase</fullName>
    </recommendedName>
</protein>
<proteinExistence type="inferred from homology"/>
<evidence type="ECO:0000256" key="2">
    <source>
        <dbReference type="ARBA" id="ARBA00023180"/>
    </source>
</evidence>
<feature type="chain" id="PRO_5025647143" description="Sphingomyelin phosphodiesterase" evidence="6">
    <location>
        <begin position="22"/>
        <end position="712"/>
    </location>
</feature>
<comment type="similarity">
    <text evidence="3">Belongs to the acid sphingomyelinase family.</text>
</comment>
<evidence type="ECO:0000256" key="4">
    <source>
        <dbReference type="PIRSR" id="PIRSR000948-1"/>
    </source>
</evidence>
<sequence>MSKGTGRKLAMALSLAQYTLAQSSNSLPGASSYVAPAGFPTTAFSTYYPVPSGQEPQPVLVDPVLNSTLYATHKTPCIATNETDTHVAVTFPLNLTDPNTIPDVDNDPVYYPKPIANLTSSEQEKLISNATHEIAQILTGQSSNCTKCKAALEVAQYVAQRAPTKLPAAMVDFCVSTGFASKSSCSEDYAATNLGASWVQVLAFANVTGLDGDYICNHLSSSFCPYPAVSPLNISEWFPSPKPADAAARVPKASGKRIKVAQLSDVHLDPRYDIGSEGNCTSSLCCRSNVVNKNIPNGTISYPAPPFGYYECDCPYDLALAAFQSVGPLTGTNNENPLAWTIYTGDLVSHDPQSQLSRAYVEYAEDSIFEMLSEYLTGPVFPVLGNHDTNPVDTNAPHSLPGSLGTQMSWNYDHVSKLWQQHGWIDDAGASQASLHYGAYSIKNHYGLRMITLNTDFWYHSNIFNFINTSNPDVSGSLKFIIDELQAAEDAGERVWIFGHVLSGWDGSNPLVNPTNLFYQIVDRYSPHVIANIFWGHTHEDELMIYYANNATVQSRDTALMSGWTGPSVTPLTNLNSGYRLYSVDSGNFEIYDAYTYYANVNVFPALENTSHGPTFKFEYSTREAYGPAANWPADAPLNATFWHAVTEAMENSTSLVSQYNTYQGKMSVLTPNCTNTECQAAKICYMRSGSAALGKACPAGYGSVQSAFDPK</sequence>
<dbReference type="CDD" id="cd00842">
    <property type="entry name" value="MPP_ASMase"/>
    <property type="match status" value="1"/>
</dbReference>